<evidence type="ECO:0000313" key="5">
    <source>
        <dbReference type="Proteomes" id="UP000070133"/>
    </source>
</evidence>
<keyword evidence="2" id="KW-1133">Transmembrane helix</keyword>
<evidence type="ECO:0000256" key="3">
    <source>
        <dbReference type="SAM" id="SignalP"/>
    </source>
</evidence>
<feature type="region of interest" description="Disordered" evidence="1">
    <location>
        <begin position="207"/>
        <end position="226"/>
    </location>
</feature>
<comment type="caution">
    <text evidence="4">The sequence shown here is derived from an EMBL/GenBank/DDBJ whole genome shotgun (WGS) entry which is preliminary data.</text>
</comment>
<feature type="region of interest" description="Disordered" evidence="1">
    <location>
        <begin position="22"/>
        <end position="64"/>
    </location>
</feature>
<feature type="compositionally biased region" description="Low complexity" evidence="1">
    <location>
        <begin position="22"/>
        <end position="42"/>
    </location>
</feature>
<evidence type="ECO:0000256" key="2">
    <source>
        <dbReference type="SAM" id="Phobius"/>
    </source>
</evidence>
<feature type="signal peptide" evidence="3">
    <location>
        <begin position="1"/>
        <end position="21"/>
    </location>
</feature>
<keyword evidence="3" id="KW-0732">Signal</keyword>
<keyword evidence="5" id="KW-1185">Reference proteome</keyword>
<feature type="region of interest" description="Disordered" evidence="1">
    <location>
        <begin position="136"/>
        <end position="188"/>
    </location>
</feature>
<keyword evidence="2" id="KW-0812">Transmembrane</keyword>
<reference evidence="4 5" key="1">
    <citation type="submission" date="2015-07" db="EMBL/GenBank/DDBJ databases">
        <title>Comparative genomics of the Sigatoka disease complex on banana suggests a link between parallel evolutionary changes in Pseudocercospora fijiensis and Pseudocercospora eumusae and increased virulence on the banana host.</title>
        <authorList>
            <person name="Chang T.-C."/>
            <person name="Salvucci A."/>
            <person name="Crous P.W."/>
            <person name="Stergiopoulos I."/>
        </authorList>
    </citation>
    <scope>NUCLEOTIDE SEQUENCE [LARGE SCALE GENOMIC DNA]</scope>
    <source>
        <strain evidence="4 5">CBS 114824</strain>
    </source>
</reference>
<organism evidence="4 5">
    <name type="scientific">Pseudocercospora eumusae</name>
    <dbReference type="NCBI Taxonomy" id="321146"/>
    <lineage>
        <taxon>Eukaryota</taxon>
        <taxon>Fungi</taxon>
        <taxon>Dikarya</taxon>
        <taxon>Ascomycota</taxon>
        <taxon>Pezizomycotina</taxon>
        <taxon>Dothideomycetes</taxon>
        <taxon>Dothideomycetidae</taxon>
        <taxon>Mycosphaerellales</taxon>
        <taxon>Mycosphaerellaceae</taxon>
        <taxon>Pseudocercospora</taxon>
    </lineage>
</organism>
<gene>
    <name evidence="4" type="ORF">AC578_6258</name>
</gene>
<keyword evidence="2" id="KW-0472">Membrane</keyword>
<dbReference type="Proteomes" id="UP000070133">
    <property type="component" value="Unassembled WGS sequence"/>
</dbReference>
<dbReference type="OrthoDB" id="4775599at2759"/>
<sequence>MHSATRLLLAFFLVAFTPTSAQTQTEPATPTAPNTNSNPFATGSTTGLPSSTDNANSNDSNNDDRDVGGLAQYYFGFLVLIVIVVALAALMFWRRKKKMNMIAQHHRDHAIERDIGPWDPSRARRRYWQGRWRSTDVGQEEGLNEHGEAPPPYMPKARDEENGAPEPPNAPAVPLQTLSRDQAGLKPPGYAEAYVCDADDERLFAAHAASSSQNTGNSSAAPRSGV</sequence>
<proteinExistence type="predicted"/>
<evidence type="ECO:0000313" key="4">
    <source>
        <dbReference type="EMBL" id="KXS95797.1"/>
    </source>
</evidence>
<name>A0A139H014_9PEZI</name>
<feature type="compositionally biased region" description="Polar residues" evidence="1">
    <location>
        <begin position="209"/>
        <end position="226"/>
    </location>
</feature>
<feature type="compositionally biased region" description="Low complexity" evidence="1">
    <location>
        <begin position="50"/>
        <end position="60"/>
    </location>
</feature>
<accession>A0A139H014</accession>
<protein>
    <submittedName>
        <fullName evidence="4">Uncharacterized protein</fullName>
    </submittedName>
</protein>
<evidence type="ECO:0000256" key="1">
    <source>
        <dbReference type="SAM" id="MobiDB-lite"/>
    </source>
</evidence>
<dbReference type="EMBL" id="LFZN01000199">
    <property type="protein sequence ID" value="KXS95797.1"/>
    <property type="molecule type" value="Genomic_DNA"/>
</dbReference>
<feature type="chain" id="PRO_5007806188" evidence="3">
    <location>
        <begin position="22"/>
        <end position="226"/>
    </location>
</feature>
<dbReference type="AlphaFoldDB" id="A0A139H014"/>
<feature type="transmembrane region" description="Helical" evidence="2">
    <location>
        <begin position="73"/>
        <end position="93"/>
    </location>
</feature>